<dbReference type="SUPFAM" id="SSF55315">
    <property type="entry name" value="L30e-like"/>
    <property type="match status" value="1"/>
</dbReference>
<dbReference type="Pfam" id="PF08032">
    <property type="entry name" value="SpoU_sub_bind"/>
    <property type="match status" value="1"/>
</dbReference>
<dbReference type="Gene3D" id="3.30.1330.30">
    <property type="match status" value="1"/>
</dbReference>
<organism evidence="5">
    <name type="scientific">marine metagenome</name>
    <dbReference type="NCBI Taxonomy" id="408172"/>
    <lineage>
        <taxon>unclassified sequences</taxon>
        <taxon>metagenomes</taxon>
        <taxon>ecological metagenomes</taxon>
    </lineage>
</organism>
<evidence type="ECO:0008006" key="6">
    <source>
        <dbReference type="Google" id="ProtNLM"/>
    </source>
</evidence>
<feature type="non-terminal residue" evidence="5">
    <location>
        <position position="1"/>
    </location>
</feature>
<keyword evidence="2" id="KW-0808">Transferase</keyword>
<dbReference type="EMBL" id="UINC01062151">
    <property type="protein sequence ID" value="SVB88478.1"/>
    <property type="molecule type" value="Genomic_DNA"/>
</dbReference>
<dbReference type="Gene3D" id="3.40.1280.10">
    <property type="match status" value="1"/>
</dbReference>
<dbReference type="GO" id="GO:0008173">
    <property type="term" value="F:RNA methyltransferase activity"/>
    <property type="evidence" value="ECO:0007669"/>
    <property type="project" value="InterPro"/>
</dbReference>
<name>A0A382HMF7_9ZZZZ</name>
<dbReference type="InterPro" id="IPR004441">
    <property type="entry name" value="rRNA_MeTrfase_TrmH"/>
</dbReference>
<feature type="domain" description="tRNA/rRNA methyltransferase SpoU type" evidence="3">
    <location>
        <begin position="80"/>
        <end position="220"/>
    </location>
</feature>
<dbReference type="InterPro" id="IPR029026">
    <property type="entry name" value="tRNA_m1G_MTases_N"/>
</dbReference>
<accession>A0A382HMF7</accession>
<evidence type="ECO:0000259" key="4">
    <source>
        <dbReference type="Pfam" id="PF08032"/>
    </source>
</evidence>
<dbReference type="AlphaFoldDB" id="A0A382HMF7"/>
<evidence type="ECO:0000256" key="1">
    <source>
        <dbReference type="ARBA" id="ARBA00022603"/>
    </source>
</evidence>
<reference evidence="5" key="1">
    <citation type="submission" date="2018-05" db="EMBL/GenBank/DDBJ databases">
        <authorList>
            <person name="Lanie J.A."/>
            <person name="Ng W.-L."/>
            <person name="Kazmierczak K.M."/>
            <person name="Andrzejewski T.M."/>
            <person name="Davidsen T.M."/>
            <person name="Wayne K.J."/>
            <person name="Tettelin H."/>
            <person name="Glass J.I."/>
            <person name="Rusch D."/>
            <person name="Podicherti R."/>
            <person name="Tsui H.-C.T."/>
            <person name="Winkler M.E."/>
        </authorList>
    </citation>
    <scope>NUCLEOTIDE SEQUENCE</scope>
</reference>
<evidence type="ECO:0000256" key="2">
    <source>
        <dbReference type="ARBA" id="ARBA00022679"/>
    </source>
</evidence>
<dbReference type="CDD" id="cd18103">
    <property type="entry name" value="SpoU-like_RlmB"/>
    <property type="match status" value="1"/>
</dbReference>
<dbReference type="InterPro" id="IPR029028">
    <property type="entry name" value="Alpha/beta_knot_MTases"/>
</dbReference>
<dbReference type="InterPro" id="IPR029064">
    <property type="entry name" value="Ribosomal_eL30-like_sf"/>
</dbReference>
<dbReference type="PANTHER" id="PTHR46429">
    <property type="entry name" value="23S RRNA (GUANOSINE-2'-O-)-METHYLTRANSFERASE RLMB"/>
    <property type="match status" value="1"/>
</dbReference>
<dbReference type="Pfam" id="PF00588">
    <property type="entry name" value="SpoU_methylase"/>
    <property type="match status" value="1"/>
</dbReference>
<dbReference type="InterPro" id="IPR001537">
    <property type="entry name" value="SpoU_MeTrfase"/>
</dbReference>
<dbReference type="GO" id="GO:0006396">
    <property type="term" value="P:RNA processing"/>
    <property type="evidence" value="ECO:0007669"/>
    <property type="project" value="InterPro"/>
</dbReference>
<proteinExistence type="predicted"/>
<dbReference type="InterPro" id="IPR013123">
    <property type="entry name" value="SpoU_subst-bd"/>
</dbReference>
<evidence type="ECO:0000259" key="3">
    <source>
        <dbReference type="Pfam" id="PF00588"/>
    </source>
</evidence>
<dbReference type="NCBIfam" id="TIGR00186">
    <property type="entry name" value="rRNA_methyl_3"/>
    <property type="match status" value="1"/>
</dbReference>
<dbReference type="PANTHER" id="PTHR46429:SF1">
    <property type="entry name" value="23S RRNA (GUANOSINE-2'-O-)-METHYLTRANSFERASE RLMB"/>
    <property type="match status" value="1"/>
</dbReference>
<dbReference type="GO" id="GO:0032259">
    <property type="term" value="P:methylation"/>
    <property type="evidence" value="ECO:0007669"/>
    <property type="project" value="UniProtKB-KW"/>
</dbReference>
<dbReference type="GO" id="GO:0003723">
    <property type="term" value="F:RNA binding"/>
    <property type="evidence" value="ECO:0007669"/>
    <property type="project" value="InterPro"/>
</dbReference>
<dbReference type="GO" id="GO:0005829">
    <property type="term" value="C:cytosol"/>
    <property type="evidence" value="ECO:0007669"/>
    <property type="project" value="TreeGrafter"/>
</dbReference>
<evidence type="ECO:0000313" key="5">
    <source>
        <dbReference type="EMBL" id="SVB88478.1"/>
    </source>
</evidence>
<sequence>VALSKNQVRELYFDRRRVDRRMQTLLDSAKASQLSLKPSDKAELDRLSGGVRHQGIVAIGRVAMPRTGLIRFLEGIEQPLVLVLDALQDPTNLGSCLRNGAAAGADAIVIPRHKGCGLTPAAVRVAAGGANSLAIFEEGNWGPLLEAMKSRGLWLIGLDEHASDEVYQVDLSVGLALVVGAEDKGLRQLTRQRCDQLVRIPTHGPVTSLNAGTAAGIALFEAQRQRRGH</sequence>
<gene>
    <name evidence="5" type="ORF">METZ01_LOCUS241332</name>
</gene>
<protein>
    <recommendedName>
        <fullName evidence="6">RNA 2-O ribose methyltransferase substrate binding domain-containing protein</fullName>
    </recommendedName>
</protein>
<keyword evidence="1" id="KW-0489">Methyltransferase</keyword>
<dbReference type="SUPFAM" id="SSF75217">
    <property type="entry name" value="alpha/beta knot"/>
    <property type="match status" value="1"/>
</dbReference>
<feature type="domain" description="RNA 2-O ribose methyltransferase substrate binding" evidence="4">
    <location>
        <begin position="5"/>
        <end position="59"/>
    </location>
</feature>